<evidence type="ECO:0000256" key="1">
    <source>
        <dbReference type="SAM" id="MobiDB-lite"/>
    </source>
</evidence>
<dbReference type="InterPro" id="IPR029052">
    <property type="entry name" value="Metallo-depent_PP-like"/>
</dbReference>
<keyword evidence="2" id="KW-0732">Signal</keyword>
<dbReference type="NCBIfam" id="TIGR03767">
    <property type="entry name" value="P_acnes_RR"/>
    <property type="match status" value="1"/>
</dbReference>
<evidence type="ECO:0000313" key="4">
    <source>
        <dbReference type="Proteomes" id="UP000278962"/>
    </source>
</evidence>
<keyword evidence="4" id="KW-1185">Reference proteome</keyword>
<feature type="region of interest" description="Disordered" evidence="1">
    <location>
        <begin position="439"/>
        <end position="468"/>
    </location>
</feature>
<gene>
    <name evidence="3" type="ORF">C8N24_2656</name>
</gene>
<dbReference type="SUPFAM" id="SSF56300">
    <property type="entry name" value="Metallo-dependent phosphatases"/>
    <property type="match status" value="1"/>
</dbReference>
<accession>A0A660LIP6</accession>
<dbReference type="EMBL" id="RBIL01000001">
    <property type="protein sequence ID" value="RKQ92801.1"/>
    <property type="molecule type" value="Genomic_DNA"/>
</dbReference>
<dbReference type="InterPro" id="IPR051918">
    <property type="entry name" value="STPP_CPPED1"/>
</dbReference>
<feature type="chain" id="PRO_5025031417" evidence="2">
    <location>
        <begin position="21"/>
        <end position="601"/>
    </location>
</feature>
<dbReference type="PANTHER" id="PTHR43143:SF1">
    <property type="entry name" value="SERINE_THREONINE-PROTEIN PHOSPHATASE CPPED1"/>
    <property type="match status" value="1"/>
</dbReference>
<dbReference type="Proteomes" id="UP000278962">
    <property type="component" value="Unassembled WGS sequence"/>
</dbReference>
<dbReference type="Gene3D" id="3.60.21.10">
    <property type="match status" value="1"/>
</dbReference>
<dbReference type="AlphaFoldDB" id="A0A660LIP6"/>
<evidence type="ECO:0000256" key="2">
    <source>
        <dbReference type="SAM" id="SignalP"/>
    </source>
</evidence>
<comment type="caution">
    <text evidence="3">The sequence shown here is derived from an EMBL/GenBank/DDBJ whole genome shotgun (WGS) entry which is preliminary data.</text>
</comment>
<dbReference type="InterPro" id="IPR022506">
    <property type="entry name" value="Metallophosphoesterase_PPA1498"/>
</dbReference>
<sequence>MRSAVLGALGALLLAPVAAADPAGRSTTDETIRAASGSGYVALERAGGEKRQLRRPPGVRVDADRDEARRSLAFFGQLTDPQIADEMSPARVDFLDGAGGEIKSSWRPQEAVGLQVFDQVVRNVNANRTSEVRDGRGKRAKLGFVVSTGDLADNQQLNETRWFKAVLDGGRVDPFSGKPISAANPCATDANTVAALNAAVAARQYTGVADYDDYPGLPADRYRAFWDPDAAPPGGPYAAFPRYPGFLERAQQPFTAAGLDVPWYNARGNHDGLVQGNAPASVDLFRSIATGCLKVFPSLGLDPAQFAGADEAEAFRRIGDPAFITTLLAGARPVPPDPDRRILSTVEYKREIGNGHGYGRVDAAERRASDGNATYYAFRPRAGVELISLDTVAEGGGSTGNLDHPQYRWLEAKLKAAKRAKRLVIAYGHHTLATLSNTRTDEDAGSCAPTPKPGCDADPRRSTPIHRGTKGNATLRALFLKYPNVIAYVAGHTHDNRIDLVRRGKSGFWQINTASHADTPQQSRLIEVMDNRDGTLSLFTTVLDHAAPIAAPAPGTAAAGFTESQLASVSRVLAWNDPQAERGARGRTLDRNTELLLRDPR</sequence>
<feature type="signal peptide" evidence="2">
    <location>
        <begin position="1"/>
        <end position="20"/>
    </location>
</feature>
<name>A0A660LIP6_9ACTN</name>
<organism evidence="3 4">
    <name type="scientific">Solirubrobacter pauli</name>
    <dbReference type="NCBI Taxonomy" id="166793"/>
    <lineage>
        <taxon>Bacteria</taxon>
        <taxon>Bacillati</taxon>
        <taxon>Actinomycetota</taxon>
        <taxon>Thermoleophilia</taxon>
        <taxon>Solirubrobacterales</taxon>
        <taxon>Solirubrobacteraceae</taxon>
        <taxon>Solirubrobacter</taxon>
    </lineage>
</organism>
<protein>
    <submittedName>
        <fullName evidence="3">Metallophosphoesterase (TIGR03767 family)</fullName>
    </submittedName>
</protein>
<proteinExistence type="predicted"/>
<reference evidence="3 4" key="1">
    <citation type="submission" date="2018-10" db="EMBL/GenBank/DDBJ databases">
        <title>Genomic Encyclopedia of Archaeal and Bacterial Type Strains, Phase II (KMG-II): from individual species to whole genera.</title>
        <authorList>
            <person name="Goeker M."/>
        </authorList>
    </citation>
    <scope>NUCLEOTIDE SEQUENCE [LARGE SCALE GENOMIC DNA]</scope>
    <source>
        <strain evidence="3 4">DSM 14954</strain>
    </source>
</reference>
<dbReference type="PANTHER" id="PTHR43143">
    <property type="entry name" value="METALLOPHOSPHOESTERASE, CALCINEURIN SUPERFAMILY"/>
    <property type="match status" value="1"/>
</dbReference>
<dbReference type="RefSeq" id="WP_170179060.1">
    <property type="nucleotide sequence ID" value="NZ_RBIL01000001.1"/>
</dbReference>
<evidence type="ECO:0000313" key="3">
    <source>
        <dbReference type="EMBL" id="RKQ92801.1"/>
    </source>
</evidence>